<evidence type="ECO:0000313" key="3">
    <source>
        <dbReference type="EMBL" id="XBH07080.1"/>
    </source>
</evidence>
<evidence type="ECO:0000256" key="2">
    <source>
        <dbReference type="SAM" id="SignalP"/>
    </source>
</evidence>
<dbReference type="EMBL" id="CP155447">
    <property type="protein sequence ID" value="XBH07080.1"/>
    <property type="molecule type" value="Genomic_DNA"/>
</dbReference>
<feature type="signal peptide" evidence="2">
    <location>
        <begin position="1"/>
        <end position="26"/>
    </location>
</feature>
<dbReference type="AlphaFoldDB" id="A0AAU7CPR1"/>
<dbReference type="RefSeq" id="WP_406699926.1">
    <property type="nucleotide sequence ID" value="NZ_CP155447.1"/>
</dbReference>
<organism evidence="3">
    <name type="scientific">Singulisphaera sp. Ch08</name>
    <dbReference type="NCBI Taxonomy" id="3120278"/>
    <lineage>
        <taxon>Bacteria</taxon>
        <taxon>Pseudomonadati</taxon>
        <taxon>Planctomycetota</taxon>
        <taxon>Planctomycetia</taxon>
        <taxon>Isosphaerales</taxon>
        <taxon>Isosphaeraceae</taxon>
        <taxon>Singulisphaera</taxon>
    </lineage>
</organism>
<keyword evidence="2" id="KW-0732">Signal</keyword>
<proteinExistence type="predicted"/>
<accession>A0AAU7CPR1</accession>
<reference evidence="3" key="1">
    <citation type="submission" date="2024-05" db="EMBL/GenBank/DDBJ databases">
        <title>Planctomycetes of the genus Singulisphaera possess chitinolytic capabilities.</title>
        <authorList>
            <person name="Ivanova A."/>
        </authorList>
    </citation>
    <scope>NUCLEOTIDE SEQUENCE</scope>
    <source>
        <strain evidence="3">Ch08T</strain>
    </source>
</reference>
<evidence type="ECO:0000256" key="1">
    <source>
        <dbReference type="SAM" id="MobiDB-lite"/>
    </source>
</evidence>
<name>A0AAU7CPR1_9BACT</name>
<feature type="region of interest" description="Disordered" evidence="1">
    <location>
        <begin position="475"/>
        <end position="495"/>
    </location>
</feature>
<sequence>MVRTGPVVIATLALALVMALGGEASGAPSAKIEPPTEGLPYRIEASIRIDPKTRIDARSRDRLFAEWLALVHRFVGAPWDLTVAKDQATQFAGDLDSLDAKNFASVSAERDKVWVIRLEQVKAGYALSGREFDVSTGRLGPTFQRAVPIVEDLPRELLRLALDLFSPIAELVEQEAGGATLAVRGGAIEPASPAGRVVGPGSIFQPVRLVFQPDGSTRILNLPFSYLKVEKLEGARARCSIVSAFRDPFTQRIARKNKLIALGVKPADRPTRLKFVTRPDMTPAAGYVLTIRTLPDGPTREVGITDRQGRIVLESGFASELVVIRLLAGNIEPMVELPLMPGESATERTIPFVPKPATVVLEAQLDSLRDTVIDLVAVRARLEARLKARAEGDDWAGVEATLNEFTKLTPRDLLATKLATLKEDATRQQALTKTAILTKTAQAQIAEVQALIDRYLDDEIVRSYTEALQASRDAAAAQAKAEARKKATARPPRNP</sequence>
<feature type="chain" id="PRO_5043806291" evidence="2">
    <location>
        <begin position="27"/>
        <end position="495"/>
    </location>
</feature>
<protein>
    <submittedName>
        <fullName evidence="3">Uncharacterized protein</fullName>
    </submittedName>
</protein>
<gene>
    <name evidence="3" type="ORF">V5E97_13870</name>
</gene>